<comment type="caution">
    <text evidence="1">The sequence shown here is derived from an EMBL/GenBank/DDBJ whole genome shotgun (WGS) entry which is preliminary data.</text>
</comment>
<keyword evidence="2" id="KW-1185">Reference proteome</keyword>
<evidence type="ECO:0000313" key="1">
    <source>
        <dbReference type="EMBL" id="MBD2346726.1"/>
    </source>
</evidence>
<organism evidence="1 2">
    <name type="scientific">Anabaena subtropica FACHB-260</name>
    <dbReference type="NCBI Taxonomy" id="2692884"/>
    <lineage>
        <taxon>Bacteria</taxon>
        <taxon>Bacillati</taxon>
        <taxon>Cyanobacteriota</taxon>
        <taxon>Cyanophyceae</taxon>
        <taxon>Nostocales</taxon>
        <taxon>Nostocaceae</taxon>
        <taxon>Anabaena</taxon>
    </lineage>
</organism>
<reference evidence="1 2" key="1">
    <citation type="journal article" date="2020" name="ISME J.">
        <title>Comparative genomics reveals insights into cyanobacterial evolution and habitat adaptation.</title>
        <authorList>
            <person name="Chen M.Y."/>
            <person name="Teng W.K."/>
            <person name="Zhao L."/>
            <person name="Hu C.X."/>
            <person name="Zhou Y.K."/>
            <person name="Han B.P."/>
            <person name="Song L.R."/>
            <person name="Shu W.S."/>
        </authorList>
    </citation>
    <scope>NUCLEOTIDE SEQUENCE [LARGE SCALE GENOMIC DNA]</scope>
    <source>
        <strain evidence="1 2">FACHB-260</strain>
    </source>
</reference>
<proteinExistence type="predicted"/>
<gene>
    <name evidence="1" type="ORF">H6G18_21640</name>
</gene>
<sequence length="46" mass="5081">MNLSHAKADIARGTRKVGAKVQNNHKKGLVRPSLYVYQAFTTPSLI</sequence>
<evidence type="ECO:0000313" key="2">
    <source>
        <dbReference type="Proteomes" id="UP000607281"/>
    </source>
</evidence>
<name>A0ABR8CU62_9NOST</name>
<protein>
    <submittedName>
        <fullName evidence="1">Uncharacterized protein</fullName>
    </submittedName>
</protein>
<accession>A0ABR8CU62</accession>
<dbReference type="RefSeq" id="WP_190409138.1">
    <property type="nucleotide sequence ID" value="NZ_JACJRF010000053.1"/>
</dbReference>
<dbReference type="EMBL" id="JACJRF010000053">
    <property type="protein sequence ID" value="MBD2346726.1"/>
    <property type="molecule type" value="Genomic_DNA"/>
</dbReference>
<dbReference type="Proteomes" id="UP000607281">
    <property type="component" value="Unassembled WGS sequence"/>
</dbReference>